<dbReference type="PANTHER" id="PTHR31973:SF189">
    <property type="entry name" value="TRANSPOSASE, MUDR, PLANT, MULE TRANSPOSASE DOMAIN PROTEIN-RELATED"/>
    <property type="match status" value="1"/>
</dbReference>
<sequence length="75" mass="8532">MEAYANEIRMTNLGSDVVINLSKDAIEQRKRKFLGMYIYFNAMKVVWKEGLRPFIGLDGTFLKGQCKGQLLVAMA</sequence>
<evidence type="ECO:0000313" key="2">
    <source>
        <dbReference type="Proteomes" id="UP001371456"/>
    </source>
</evidence>
<accession>A0AAN8TT55</accession>
<name>A0AAN8TT55_SOLBU</name>
<reference evidence="1 2" key="1">
    <citation type="submission" date="2024-02" db="EMBL/GenBank/DDBJ databases">
        <title>de novo genome assembly of Solanum bulbocastanum strain 11H21.</title>
        <authorList>
            <person name="Hosaka A.J."/>
        </authorList>
    </citation>
    <scope>NUCLEOTIDE SEQUENCE [LARGE SCALE GENOMIC DNA]</scope>
    <source>
        <tissue evidence="1">Young leaves</tissue>
    </source>
</reference>
<comment type="caution">
    <text evidence="1">The sequence shown here is derived from an EMBL/GenBank/DDBJ whole genome shotgun (WGS) entry which is preliminary data.</text>
</comment>
<dbReference type="Proteomes" id="UP001371456">
    <property type="component" value="Unassembled WGS sequence"/>
</dbReference>
<dbReference type="EMBL" id="JBANQN010000004">
    <property type="protein sequence ID" value="KAK6791176.1"/>
    <property type="molecule type" value="Genomic_DNA"/>
</dbReference>
<protein>
    <submittedName>
        <fullName evidence="1">Uncharacterized protein</fullName>
    </submittedName>
</protein>
<dbReference type="PANTHER" id="PTHR31973">
    <property type="entry name" value="POLYPROTEIN, PUTATIVE-RELATED"/>
    <property type="match status" value="1"/>
</dbReference>
<proteinExistence type="predicted"/>
<dbReference type="AlphaFoldDB" id="A0AAN8TT55"/>
<organism evidence="1 2">
    <name type="scientific">Solanum bulbocastanum</name>
    <name type="common">Wild potato</name>
    <dbReference type="NCBI Taxonomy" id="147425"/>
    <lineage>
        <taxon>Eukaryota</taxon>
        <taxon>Viridiplantae</taxon>
        <taxon>Streptophyta</taxon>
        <taxon>Embryophyta</taxon>
        <taxon>Tracheophyta</taxon>
        <taxon>Spermatophyta</taxon>
        <taxon>Magnoliopsida</taxon>
        <taxon>eudicotyledons</taxon>
        <taxon>Gunneridae</taxon>
        <taxon>Pentapetalae</taxon>
        <taxon>asterids</taxon>
        <taxon>lamiids</taxon>
        <taxon>Solanales</taxon>
        <taxon>Solanaceae</taxon>
        <taxon>Solanoideae</taxon>
        <taxon>Solaneae</taxon>
        <taxon>Solanum</taxon>
    </lineage>
</organism>
<keyword evidence="2" id="KW-1185">Reference proteome</keyword>
<gene>
    <name evidence="1" type="ORF">RDI58_010257</name>
</gene>
<evidence type="ECO:0000313" key="1">
    <source>
        <dbReference type="EMBL" id="KAK6791176.1"/>
    </source>
</evidence>